<sequence>MSYRDRTGEDPAQGSAIEVGTHRGEVTLELGVMRNFGSISADAWAALTPDEADELADDLWRLARQARAASPDQHERTKP</sequence>
<proteinExistence type="predicted"/>
<name>B7KXS8_METC4</name>
<dbReference type="RefSeq" id="WP_015951878.1">
    <property type="nucleotide sequence ID" value="NC_011757.1"/>
</dbReference>
<dbReference type="Proteomes" id="UP000002385">
    <property type="component" value="Chromosome"/>
</dbReference>
<dbReference type="HOGENOM" id="CLU_2601962_0_0_5"/>
<gene>
    <name evidence="2" type="ordered locus">Mchl_3868</name>
</gene>
<protein>
    <submittedName>
        <fullName evidence="2">Uncharacterized protein</fullName>
    </submittedName>
</protein>
<dbReference type="KEGG" id="mch:Mchl_3868"/>
<dbReference type="AlphaFoldDB" id="B7KXS8"/>
<reference evidence="2 3" key="2">
    <citation type="journal article" date="2012" name="J. Bacteriol.">
        <title>Complete genome sequences of six strains of the genus Methylobacterium.</title>
        <authorList>
            <person name="Marx C.J."/>
            <person name="Bringel F."/>
            <person name="Chistoserdova L."/>
            <person name="Moulin L."/>
            <person name="Farhan Ul Haque M."/>
            <person name="Fleischman D.E."/>
            <person name="Gruffaz C."/>
            <person name="Jourand P."/>
            <person name="Knief C."/>
            <person name="Lee M.C."/>
            <person name="Muller E.E."/>
            <person name="Nadalig T."/>
            <person name="Peyraud R."/>
            <person name="Roselli S."/>
            <person name="Russ L."/>
            <person name="Goodwin L.A."/>
            <person name="Ivanova N."/>
            <person name="Kyrpides N."/>
            <person name="Lajus A."/>
            <person name="Land M.L."/>
            <person name="Medigue C."/>
            <person name="Mikhailova N."/>
            <person name="Nolan M."/>
            <person name="Woyke T."/>
            <person name="Stolyar S."/>
            <person name="Vorholt J.A."/>
            <person name="Vuilleumier S."/>
        </authorList>
    </citation>
    <scope>NUCLEOTIDE SEQUENCE [LARGE SCALE GENOMIC DNA]</scope>
    <source>
        <strain evidence="3">CM4 / NCIMB 13688</strain>
    </source>
</reference>
<organism evidence="2 3">
    <name type="scientific">Methylorubrum extorquens (strain CM4 / NCIMB 13688)</name>
    <name type="common">Methylobacterium extorquens</name>
    <dbReference type="NCBI Taxonomy" id="440085"/>
    <lineage>
        <taxon>Bacteria</taxon>
        <taxon>Pseudomonadati</taxon>
        <taxon>Pseudomonadota</taxon>
        <taxon>Alphaproteobacteria</taxon>
        <taxon>Hyphomicrobiales</taxon>
        <taxon>Methylobacteriaceae</taxon>
        <taxon>Methylorubrum</taxon>
    </lineage>
</organism>
<evidence type="ECO:0000313" key="2">
    <source>
        <dbReference type="EMBL" id="ACK84680.1"/>
    </source>
</evidence>
<accession>B7KXS8</accession>
<feature type="region of interest" description="Disordered" evidence="1">
    <location>
        <begin position="1"/>
        <end position="23"/>
    </location>
</feature>
<evidence type="ECO:0000313" key="3">
    <source>
        <dbReference type="Proteomes" id="UP000002385"/>
    </source>
</evidence>
<dbReference type="EMBL" id="CP001298">
    <property type="protein sequence ID" value="ACK84680.1"/>
    <property type="molecule type" value="Genomic_DNA"/>
</dbReference>
<reference evidence="3" key="1">
    <citation type="submission" date="2008-12" db="EMBL/GenBank/DDBJ databases">
        <title>Complete sequence of chromosome of Methylobacterium chloromethanicum CM4.</title>
        <authorList>
            <consortium name="US DOE Joint Genome Institute"/>
            <person name="Lucas S."/>
            <person name="Copeland A."/>
            <person name="Lapidus A."/>
            <person name="Glavina del Rio T."/>
            <person name="Dalin E."/>
            <person name="Tice H."/>
            <person name="Bruce D."/>
            <person name="Goodwin L."/>
            <person name="Pitluck S."/>
            <person name="Chertkov O."/>
            <person name="Brettin T."/>
            <person name="Detter J.C."/>
            <person name="Han C."/>
            <person name="Larimer F."/>
            <person name="Land M."/>
            <person name="Hauser L."/>
            <person name="Kyrpides N."/>
            <person name="Mikhailova N."/>
            <person name="Marx C."/>
            <person name="Richardson P."/>
        </authorList>
    </citation>
    <scope>NUCLEOTIDE SEQUENCE [LARGE SCALE GENOMIC DNA]</scope>
    <source>
        <strain evidence="3">CM4 / NCIMB 13688</strain>
    </source>
</reference>
<evidence type="ECO:0000256" key="1">
    <source>
        <dbReference type="SAM" id="MobiDB-lite"/>
    </source>
</evidence>